<dbReference type="AlphaFoldDB" id="A0A8H7E8B2"/>
<dbReference type="SUPFAM" id="SSF52047">
    <property type="entry name" value="RNI-like"/>
    <property type="match status" value="1"/>
</dbReference>
<accession>A0A8H7E8B2</accession>
<dbReference type="Gene3D" id="3.80.10.10">
    <property type="entry name" value="Ribonuclease Inhibitor"/>
    <property type="match status" value="1"/>
</dbReference>
<dbReference type="Proteomes" id="UP000606974">
    <property type="component" value="Unassembled WGS sequence"/>
</dbReference>
<sequence>MSTLSNHSSGEWLVHPSGNDQPPAYTEMAKSPEPCEAVYEILEFLPYELVQLVVLHVSTIKDLHSLALVNKLFNKIFHEVAEPRIYKDILIRAGGQAEKLAYAVMSRPVRASLIRNLQNACQHNHFEGLPELAKVIPMMTKLEDLVVETPDCNSVDPVDRLPWVAQQLEYNRLFVKAAQPSSNILPNLRSCTLHFVDRDSSLYHLGPYSIIFLHPVLTHLTISCANIDPPAHLHPKIQGDNLINTTALNTLNLIECDINPLGLYHLLRLPRRLTSLTLTEANHYARYIHDHYYSGLTSPRALHPIARFQPQLQHLRVARTRSDISYLLSVPPLDLTPFPNLQSIEFSHVQNPRATTLEAPNWCDLVHRAGPQMNTGNLDTTTMLTYSEIPRQWWEKMVQFFKCAFRNKTSHGIGNLKTLKLILIDEELVLGTSAPVRRVRREKVETVKRLVRELGHLGKEKNVGVRVMVEWVRPNGKTIPPYLVGEEVPEVRGEYDSAGCEGEGHGCCLGIMGSRELVIPFSVGLEVT</sequence>
<proteinExistence type="predicted"/>
<feature type="region of interest" description="Disordered" evidence="1">
    <location>
        <begin position="1"/>
        <end position="28"/>
    </location>
</feature>
<dbReference type="OrthoDB" id="2522477at2759"/>
<dbReference type="InterPro" id="IPR032675">
    <property type="entry name" value="LRR_dom_sf"/>
</dbReference>
<evidence type="ECO:0000313" key="2">
    <source>
        <dbReference type="EMBL" id="KAF7512952.1"/>
    </source>
</evidence>
<keyword evidence="3" id="KW-1185">Reference proteome</keyword>
<comment type="caution">
    <text evidence="2">The sequence shown here is derived from an EMBL/GenBank/DDBJ whole genome shotgun (WGS) entry which is preliminary data.</text>
</comment>
<evidence type="ECO:0008006" key="4">
    <source>
        <dbReference type="Google" id="ProtNLM"/>
    </source>
</evidence>
<gene>
    <name evidence="2" type="ORF">GJ744_012055</name>
</gene>
<dbReference type="EMBL" id="JAACFV010000009">
    <property type="protein sequence ID" value="KAF7512952.1"/>
    <property type="molecule type" value="Genomic_DNA"/>
</dbReference>
<organism evidence="2 3">
    <name type="scientific">Endocarpon pusillum</name>
    <dbReference type="NCBI Taxonomy" id="364733"/>
    <lineage>
        <taxon>Eukaryota</taxon>
        <taxon>Fungi</taxon>
        <taxon>Dikarya</taxon>
        <taxon>Ascomycota</taxon>
        <taxon>Pezizomycotina</taxon>
        <taxon>Eurotiomycetes</taxon>
        <taxon>Chaetothyriomycetidae</taxon>
        <taxon>Verrucariales</taxon>
        <taxon>Verrucariaceae</taxon>
        <taxon>Endocarpon</taxon>
    </lineage>
</organism>
<evidence type="ECO:0000313" key="3">
    <source>
        <dbReference type="Proteomes" id="UP000606974"/>
    </source>
</evidence>
<protein>
    <recommendedName>
        <fullName evidence="4">F-box domain-containing protein</fullName>
    </recommendedName>
</protein>
<name>A0A8H7E8B2_9EURO</name>
<reference evidence="2" key="1">
    <citation type="submission" date="2020-02" db="EMBL/GenBank/DDBJ databases">
        <authorList>
            <person name="Palmer J.M."/>
        </authorList>
    </citation>
    <scope>NUCLEOTIDE SEQUENCE</scope>
    <source>
        <strain evidence="2">EPUS1.4</strain>
        <tissue evidence="2">Thallus</tissue>
    </source>
</reference>
<evidence type="ECO:0000256" key="1">
    <source>
        <dbReference type="SAM" id="MobiDB-lite"/>
    </source>
</evidence>